<accession>X1PBA6</accession>
<evidence type="ECO:0000256" key="1">
    <source>
        <dbReference type="SAM" id="Phobius"/>
    </source>
</evidence>
<sequence length="54" mass="5980">MFIFPSLEEKIEFFGIWNASLATILIIVGVAVGIIIYFLGTITKTRETEVFIGG</sequence>
<dbReference type="AlphaFoldDB" id="X1PBA6"/>
<comment type="caution">
    <text evidence="2">The sequence shown here is derived from an EMBL/GenBank/DDBJ whole genome shotgun (WGS) entry which is preliminary data.</text>
</comment>
<name>X1PBA6_9ZZZZ</name>
<keyword evidence="1" id="KW-1133">Transmembrane helix</keyword>
<keyword evidence="1" id="KW-0812">Transmembrane</keyword>
<dbReference type="EMBL" id="BARV01039009">
    <property type="protein sequence ID" value="GAI53123.1"/>
    <property type="molecule type" value="Genomic_DNA"/>
</dbReference>
<evidence type="ECO:0000313" key="2">
    <source>
        <dbReference type="EMBL" id="GAI53123.1"/>
    </source>
</evidence>
<protein>
    <submittedName>
        <fullName evidence="2">Uncharacterized protein</fullName>
    </submittedName>
</protein>
<feature type="non-terminal residue" evidence="2">
    <location>
        <position position="54"/>
    </location>
</feature>
<organism evidence="2">
    <name type="scientific">marine sediment metagenome</name>
    <dbReference type="NCBI Taxonomy" id="412755"/>
    <lineage>
        <taxon>unclassified sequences</taxon>
        <taxon>metagenomes</taxon>
        <taxon>ecological metagenomes</taxon>
    </lineage>
</organism>
<proteinExistence type="predicted"/>
<keyword evidence="1" id="KW-0472">Membrane</keyword>
<gene>
    <name evidence="2" type="ORF">S06H3_59919</name>
</gene>
<reference evidence="2" key="1">
    <citation type="journal article" date="2014" name="Front. Microbiol.">
        <title>High frequency of phylogenetically diverse reductive dehalogenase-homologous genes in deep subseafloor sedimentary metagenomes.</title>
        <authorList>
            <person name="Kawai M."/>
            <person name="Futagami T."/>
            <person name="Toyoda A."/>
            <person name="Takaki Y."/>
            <person name="Nishi S."/>
            <person name="Hori S."/>
            <person name="Arai W."/>
            <person name="Tsubouchi T."/>
            <person name="Morono Y."/>
            <person name="Uchiyama I."/>
            <person name="Ito T."/>
            <person name="Fujiyama A."/>
            <person name="Inagaki F."/>
            <person name="Takami H."/>
        </authorList>
    </citation>
    <scope>NUCLEOTIDE SEQUENCE</scope>
    <source>
        <strain evidence="2">Expedition CK06-06</strain>
    </source>
</reference>
<feature type="transmembrane region" description="Helical" evidence="1">
    <location>
        <begin position="16"/>
        <end position="39"/>
    </location>
</feature>